<dbReference type="SUPFAM" id="SSF48208">
    <property type="entry name" value="Six-hairpin glycosidases"/>
    <property type="match status" value="1"/>
</dbReference>
<dbReference type="InterPro" id="IPR010401">
    <property type="entry name" value="AGL/Gdb1"/>
</dbReference>
<dbReference type="Pfam" id="PF14701">
    <property type="entry name" value="hDGE_amylase"/>
    <property type="match status" value="2"/>
</dbReference>
<dbReference type="Proteomes" id="UP001235939">
    <property type="component" value="Chromosome 10"/>
</dbReference>
<dbReference type="InterPro" id="IPR032788">
    <property type="entry name" value="AGL_central"/>
</dbReference>
<protein>
    <submittedName>
        <fullName evidence="4">AGL</fullName>
    </submittedName>
</protein>
<reference evidence="4 5" key="1">
    <citation type="submission" date="2022-01" db="EMBL/GenBank/DDBJ databases">
        <title>A chromosomal length assembly of Cordylochernes scorpioides.</title>
        <authorList>
            <person name="Zeh D."/>
            <person name="Zeh J."/>
        </authorList>
    </citation>
    <scope>NUCLEOTIDE SEQUENCE [LARGE SCALE GENOMIC DNA]</scope>
    <source>
        <strain evidence="4">IN4F17</strain>
        <tissue evidence="4">Whole Body</tissue>
    </source>
</reference>
<dbReference type="InterPro" id="IPR017853">
    <property type="entry name" value="GH"/>
</dbReference>
<dbReference type="Gene3D" id="3.30.420.10">
    <property type="entry name" value="Ribonuclease H-like superfamily/Ribonuclease H"/>
    <property type="match status" value="1"/>
</dbReference>
<dbReference type="Pfam" id="PF01359">
    <property type="entry name" value="Transposase_1"/>
    <property type="match status" value="1"/>
</dbReference>
<dbReference type="InterPro" id="IPR008928">
    <property type="entry name" value="6-hairpin_glycosidase_sf"/>
</dbReference>
<evidence type="ECO:0000259" key="1">
    <source>
        <dbReference type="Pfam" id="PF06202"/>
    </source>
</evidence>
<dbReference type="InterPro" id="IPR001888">
    <property type="entry name" value="Transposase_1"/>
</dbReference>
<feature type="domain" description="Glycogen debranching enzyme central" evidence="3">
    <location>
        <begin position="453"/>
        <end position="663"/>
    </location>
</feature>
<evidence type="ECO:0000313" key="5">
    <source>
        <dbReference type="Proteomes" id="UP001235939"/>
    </source>
</evidence>
<evidence type="ECO:0000259" key="3">
    <source>
        <dbReference type="Pfam" id="PF14702"/>
    </source>
</evidence>
<evidence type="ECO:0000313" key="4">
    <source>
        <dbReference type="EMBL" id="UYV72969.1"/>
    </source>
</evidence>
<name>A0ABY6KWF4_9ARAC</name>
<dbReference type="InterPro" id="IPR036397">
    <property type="entry name" value="RNaseH_sf"/>
</dbReference>
<keyword evidence="5" id="KW-1185">Reference proteome</keyword>
<organism evidence="4 5">
    <name type="scientific">Cordylochernes scorpioides</name>
    <dbReference type="NCBI Taxonomy" id="51811"/>
    <lineage>
        <taxon>Eukaryota</taxon>
        <taxon>Metazoa</taxon>
        <taxon>Ecdysozoa</taxon>
        <taxon>Arthropoda</taxon>
        <taxon>Chelicerata</taxon>
        <taxon>Arachnida</taxon>
        <taxon>Pseudoscorpiones</taxon>
        <taxon>Cheliferoidea</taxon>
        <taxon>Chernetidae</taxon>
        <taxon>Cordylochernes</taxon>
    </lineage>
</organism>
<dbReference type="Gene3D" id="3.20.20.80">
    <property type="entry name" value="Glycosidases"/>
    <property type="match status" value="2"/>
</dbReference>
<evidence type="ECO:0000259" key="2">
    <source>
        <dbReference type="Pfam" id="PF14701"/>
    </source>
</evidence>
<dbReference type="PANTHER" id="PTHR10569">
    <property type="entry name" value="GLYCOGEN DEBRANCHING ENZYME"/>
    <property type="match status" value="1"/>
</dbReference>
<sequence>MDKWESRLDAARQAGYNMVHLTPLQHLGNSRSSYCIQDQLKLNPAFQATLPQLHDLLSKLHKEWGLLTITDVVLNHSANESPWLQEHPECAYNLSNSPHLRPAYLLDRAIFLLSLDLIEGRWLSHGASANICGEEGLGRIHNILHSEYLAHIKIPEFYKVDVEALVLQFSQKIKGELLLDITLAQAQVWYGRYFHRPGPDLTLEEEETRMGGPQSCLIMAHNGWVMGDDPLRDFAKPGSNVYIRRELIAWGDSVKLRYGDGPQDCPFLYEHMGAYVEQMATICHGLRLDNCHSTPIHAAEYLIDRARKIRPDLYVIAELFTSSDTVDNIFVNRLGINSLIREGMAAPNSHELGRLVYRFGGEPVGDFFQPIQRPLTPSIAHAIFIDQTHDNPSPIQKRSVFDLLPSAALISMACCATGSTRGYDELVPHAVSQPAILQLPEVRVEPGAGAGVVEEVVLEARLRPRPISGSNKQNTPWTQNASYINGLQSEYTLELREHLRLLDSQMVEMNTLNEVEFHSFPPGSVVAFRVSMSGDSRAAVHRLRGCIAQFGYRLQRSNSLGGAVQQADFQTLIRPLSLATLNYVLFRCAEEEKEEPGGGPYHIPGWEDLLYCGFQGTLSTVELCATGVMTPLSTIHMKHDLGHPLCENLRQGDWLPQYLVSRLERHPATKDLAGWFNTAFSHLRQLPRYLVPAYFDSLVTGAYSALLSAAWSQMSPLVSQGSTFIRMLALGSVALIGHVPSSPLPDVGGSTHETATLSAGANIWLSFPFYLISNGRLNNLRGCLQACPTLQWAMPETGVETPSSQSEGCTSSLADLKRQGGWGYYGLIQEHFNLPSNQVLCRNTILAFGGCLRHGLIPNLLDRGSNARYNCRDAVWWWLQAIQDYCAMTPDGLNILTRSVARLYLTDDAESGAHVQPLHDIMQEALQRHYLGIHFRERNAGPRIDSQMTDPGNESPPWWTPCDSSVHHVAGFNVEAHIDQATGFVVGGNVHNCGTWMDKMGSAPDNRGKPATPRLCADAFRMLTVAYGEATLDRSNVYRWYKVLSEGREDVNDEERAGRPSTSTTDEKINEVEKMILANRQITVREVAEDLNISIGSCRSIFINDLGMRQVAAIPKLLNCDQKQHRMNIANEMLDSVRDDPNLLQRVITGDEAWVYGNDVETKAQSSQWKLPHEPRPKKASQVRSNVKVLLTVFFNCRGVVHHEFLPQGRTVNKEYYLQVMRNLREANRQKHPDLWKNKNWLLHHDNAPAHTSLLVRDFLAKNNTLMMLQPLYSPDLAPCDFFLFPKLKRPMKGRRYATLDEIKTASKEELKKIFKNDFLKCFEDWKNRWHKCIISHGDCFEGDKIGIHE</sequence>
<feature type="domain" description="Glycogen debranching enzyme C-terminal" evidence="1">
    <location>
        <begin position="841"/>
        <end position="1015"/>
    </location>
</feature>
<dbReference type="Pfam" id="PF14702">
    <property type="entry name" value="hGDE_central"/>
    <property type="match status" value="1"/>
</dbReference>
<dbReference type="InterPro" id="IPR032790">
    <property type="entry name" value="GDE_C"/>
</dbReference>
<dbReference type="PANTHER" id="PTHR10569:SF2">
    <property type="entry name" value="GLYCOGEN DEBRANCHING ENZYME"/>
    <property type="match status" value="1"/>
</dbReference>
<accession>A0ABY6KWF4</accession>
<dbReference type="InterPro" id="IPR032792">
    <property type="entry name" value="AGL_glucanoTrfase"/>
</dbReference>
<dbReference type="SUPFAM" id="SSF51445">
    <property type="entry name" value="(Trans)glycosidases"/>
    <property type="match status" value="1"/>
</dbReference>
<proteinExistence type="predicted"/>
<gene>
    <name evidence="4" type="ORF">LAZ67_10001303</name>
</gene>
<feature type="domain" description="Glycogen debranching enzyme glucanotransferase" evidence="2">
    <location>
        <begin position="192"/>
        <end position="314"/>
    </location>
</feature>
<dbReference type="EMBL" id="CP092872">
    <property type="protein sequence ID" value="UYV72969.1"/>
    <property type="molecule type" value="Genomic_DNA"/>
</dbReference>
<feature type="domain" description="Glycogen debranching enzyme glucanotransferase" evidence="2">
    <location>
        <begin position="2"/>
        <end position="174"/>
    </location>
</feature>
<dbReference type="Pfam" id="PF06202">
    <property type="entry name" value="GDE_C"/>
    <property type="match status" value="1"/>
</dbReference>